<evidence type="ECO:0000259" key="14">
    <source>
        <dbReference type="PROSITE" id="PS51293"/>
    </source>
</evidence>
<feature type="compositionally biased region" description="Basic and acidic residues" evidence="10">
    <location>
        <begin position="372"/>
        <end position="382"/>
    </location>
</feature>
<reference evidence="15 16" key="1">
    <citation type="submission" date="2020-02" db="EMBL/GenBank/DDBJ databases">
        <title>A chromosome-scale genome assembly of the black bullhead catfish (Ameiurus melas).</title>
        <authorList>
            <person name="Wen M."/>
            <person name="Zham M."/>
            <person name="Cabau C."/>
            <person name="Klopp C."/>
            <person name="Donnadieu C."/>
            <person name="Roques C."/>
            <person name="Bouchez O."/>
            <person name="Lampietro C."/>
            <person name="Jouanno E."/>
            <person name="Herpin A."/>
            <person name="Louis A."/>
            <person name="Berthelot C."/>
            <person name="Parey E."/>
            <person name="Roest-Crollius H."/>
            <person name="Braasch I."/>
            <person name="Postlethwait J."/>
            <person name="Robinson-Rechavi M."/>
            <person name="Echchiki A."/>
            <person name="Begum T."/>
            <person name="Montfort J."/>
            <person name="Schartl M."/>
            <person name="Bobe J."/>
            <person name="Guiguen Y."/>
        </authorList>
    </citation>
    <scope>NUCLEOTIDE SEQUENCE [LARGE SCALE GENOMIC DNA]</scope>
    <source>
        <strain evidence="15">M_S1</strain>
        <tissue evidence="15">Blood</tissue>
    </source>
</reference>
<dbReference type="InterPro" id="IPR013087">
    <property type="entry name" value="Znf_C2H2_type"/>
</dbReference>
<keyword evidence="11" id="KW-0472">Membrane</keyword>
<dbReference type="InterPro" id="IPR051066">
    <property type="entry name" value="Trans_reg/Corepressor"/>
</dbReference>
<dbReference type="Proteomes" id="UP000593565">
    <property type="component" value="Unassembled WGS sequence"/>
</dbReference>
<gene>
    <name evidence="15" type="ORF">AMELA_G00255940</name>
</gene>
<dbReference type="SMART" id="SM01189">
    <property type="entry name" value="ELM2"/>
    <property type="match status" value="1"/>
</dbReference>
<evidence type="ECO:0000256" key="8">
    <source>
        <dbReference type="ARBA" id="ARBA00023242"/>
    </source>
</evidence>
<accession>A0A7J5ZRS7</accession>
<keyword evidence="4" id="KW-0862">Zinc</keyword>
<evidence type="ECO:0000256" key="10">
    <source>
        <dbReference type="SAM" id="MobiDB-lite"/>
    </source>
</evidence>
<dbReference type="Gene3D" id="1.10.10.60">
    <property type="entry name" value="Homeodomain-like"/>
    <property type="match status" value="1"/>
</dbReference>
<sequence>MGKLNTAYVVAINRLIWARAVAVYFLLACLHSLIGFEGWDKILSMADNEVTTSHHALMEVTEPSDMNLPLLSETENLQDDVILISPLTPPLSSLPALKQHQLWTDTKCGVSSNADESFSVKPSDSVRDMEPLFGRELIPPEFMQRGNFKTHECSECRKVLRTTYALNKHLLTHQPEISHVCNICQKEFKRHDQFKSHMMTQQKRKDYCCSHPGSQKMYCGYLSLKQHCAMQHGTYLLPPSSQPSAFNTQPCPPLREPLKLSCNPKDPNVFQVKLPVISKEWCLAGDGASCSFMTANNLPASHNTVMSNRCVLTSSLGGSVVDPVEPETVHTWEPNLDFLVTKEVTGTGMGSQPSSTCSRRNRPTLLKLSMQQHERRNKHEAPHMSGEASCSKSNIVGSSALHMKPIIPPLPPTPKTKKKRIRKKILKAAISPILPLPSPRSTSQRKTRPHPTSLISPSQVAMASFRKESTPSDILKGGSASAMTRNGRKSGERTYLKYPPSRHAQSSPSCPQVPATSYKMDQQLVDSIFSTKGGRVDMAGDCYQLDQEVQLSPLVIPVSFPVSSKEAPFNKASSQTIKMQQNVKHLSSMSRQMSTLLRSLITPNLAGGYPSQLRSPTYLTDHLLNIDPPPYTPPPMLSPLRPGAGLYFNTLPQYQPCLPPPSIYSASPDGQDEISLILDNTVVSIEPKINVGSRFQAEIPPLRNPLLILYDEHPAQLVWAPWGDLSTNPKTQQKVTEFLDMCCSSVLPGGGTNTERALHCLHEVQGEILAALDLLLVRGDYWTSSHPLNDYHYTGSDHWTSQEKRLFKKALLSQTKDFQLIHKVLQTKSVAQCVEYYYAMKKLKKFKQRCRQIENTDGSGMNGHIIKK</sequence>
<evidence type="ECO:0000256" key="3">
    <source>
        <dbReference type="ARBA" id="ARBA00022771"/>
    </source>
</evidence>
<dbReference type="AlphaFoldDB" id="A0A7J5ZRS7"/>
<dbReference type="GO" id="GO:0000118">
    <property type="term" value="C:histone deacetylase complex"/>
    <property type="evidence" value="ECO:0007669"/>
    <property type="project" value="TreeGrafter"/>
</dbReference>
<dbReference type="InterPro" id="IPR001005">
    <property type="entry name" value="SANT/Myb"/>
</dbReference>
<dbReference type="FunFam" id="1.10.10.60:FF:000012">
    <property type="entry name" value="Metastasis-associated 1 family, member 3"/>
    <property type="match status" value="1"/>
</dbReference>
<evidence type="ECO:0000256" key="7">
    <source>
        <dbReference type="ARBA" id="ARBA00023163"/>
    </source>
</evidence>
<dbReference type="PROSITE" id="PS50157">
    <property type="entry name" value="ZINC_FINGER_C2H2_2"/>
    <property type="match status" value="2"/>
</dbReference>
<dbReference type="GO" id="GO:0003714">
    <property type="term" value="F:transcription corepressor activity"/>
    <property type="evidence" value="ECO:0007669"/>
    <property type="project" value="TreeGrafter"/>
</dbReference>
<evidence type="ECO:0000259" key="13">
    <source>
        <dbReference type="PROSITE" id="PS51156"/>
    </source>
</evidence>
<dbReference type="GO" id="GO:0005667">
    <property type="term" value="C:transcription regulator complex"/>
    <property type="evidence" value="ECO:0007669"/>
    <property type="project" value="TreeGrafter"/>
</dbReference>
<proteinExistence type="predicted"/>
<evidence type="ECO:0000256" key="1">
    <source>
        <dbReference type="ARBA" id="ARBA00004123"/>
    </source>
</evidence>
<dbReference type="PROSITE" id="PS51293">
    <property type="entry name" value="SANT"/>
    <property type="match status" value="1"/>
</dbReference>
<feature type="transmembrane region" description="Helical" evidence="11">
    <location>
        <begin position="16"/>
        <end position="36"/>
    </location>
</feature>
<feature type="domain" description="C2H2-type" evidence="12">
    <location>
        <begin position="151"/>
        <end position="178"/>
    </location>
</feature>
<dbReference type="Gene3D" id="3.30.160.60">
    <property type="entry name" value="Classic Zinc Finger"/>
    <property type="match status" value="1"/>
</dbReference>
<dbReference type="InterPro" id="IPR000949">
    <property type="entry name" value="ELM2_dom"/>
</dbReference>
<keyword evidence="6" id="KW-0238">DNA-binding</keyword>
<evidence type="ECO:0000313" key="15">
    <source>
        <dbReference type="EMBL" id="KAF4073176.1"/>
    </source>
</evidence>
<dbReference type="SUPFAM" id="SSF46689">
    <property type="entry name" value="Homeodomain-like"/>
    <property type="match status" value="1"/>
</dbReference>
<feature type="region of interest" description="Disordered" evidence="10">
    <location>
        <begin position="427"/>
        <end position="515"/>
    </location>
</feature>
<keyword evidence="11" id="KW-0812">Transmembrane</keyword>
<comment type="subcellular location">
    <subcellularLocation>
        <location evidence="1">Nucleus</location>
    </subcellularLocation>
</comment>
<dbReference type="InterPro" id="IPR036236">
    <property type="entry name" value="Znf_C2H2_sf"/>
</dbReference>
<evidence type="ECO:0000256" key="2">
    <source>
        <dbReference type="ARBA" id="ARBA00022723"/>
    </source>
</evidence>
<dbReference type="SMART" id="SM00355">
    <property type="entry name" value="ZnF_C2H2"/>
    <property type="match status" value="2"/>
</dbReference>
<dbReference type="Pfam" id="PF13912">
    <property type="entry name" value="zf-C2H2_6"/>
    <property type="match status" value="1"/>
</dbReference>
<keyword evidence="3 9" id="KW-0863">Zinc-finger</keyword>
<feature type="domain" description="SANT" evidence="14">
    <location>
        <begin position="794"/>
        <end position="845"/>
    </location>
</feature>
<keyword evidence="5" id="KW-0805">Transcription regulation</keyword>
<dbReference type="GO" id="GO:0008270">
    <property type="term" value="F:zinc ion binding"/>
    <property type="evidence" value="ECO:0007669"/>
    <property type="project" value="UniProtKB-KW"/>
</dbReference>
<dbReference type="GO" id="GO:0003677">
    <property type="term" value="F:DNA binding"/>
    <property type="evidence" value="ECO:0007669"/>
    <property type="project" value="UniProtKB-KW"/>
</dbReference>
<evidence type="ECO:0000256" key="4">
    <source>
        <dbReference type="ARBA" id="ARBA00022833"/>
    </source>
</evidence>
<keyword evidence="7" id="KW-0804">Transcription</keyword>
<dbReference type="EMBL" id="JAAGNN010000024">
    <property type="protein sequence ID" value="KAF4073176.1"/>
    <property type="molecule type" value="Genomic_DNA"/>
</dbReference>
<dbReference type="PROSITE" id="PS51156">
    <property type="entry name" value="ELM2"/>
    <property type="match status" value="1"/>
</dbReference>
<evidence type="ECO:0000313" key="16">
    <source>
        <dbReference type="Proteomes" id="UP000593565"/>
    </source>
</evidence>
<evidence type="ECO:0000256" key="9">
    <source>
        <dbReference type="PROSITE-ProRule" id="PRU00042"/>
    </source>
</evidence>
<evidence type="ECO:0008006" key="17">
    <source>
        <dbReference type="Google" id="ProtNLM"/>
    </source>
</evidence>
<feature type="domain" description="C2H2-type" evidence="12">
    <location>
        <begin position="179"/>
        <end position="206"/>
    </location>
</feature>
<keyword evidence="11" id="KW-1133">Transmembrane helix</keyword>
<dbReference type="Pfam" id="PF00096">
    <property type="entry name" value="zf-C2H2"/>
    <property type="match status" value="1"/>
</dbReference>
<name>A0A7J5ZRS7_AMEME</name>
<dbReference type="SMART" id="SM00717">
    <property type="entry name" value="SANT"/>
    <property type="match status" value="1"/>
</dbReference>
<organism evidence="15 16">
    <name type="scientific">Ameiurus melas</name>
    <name type="common">Black bullhead</name>
    <name type="synonym">Silurus melas</name>
    <dbReference type="NCBI Taxonomy" id="219545"/>
    <lineage>
        <taxon>Eukaryota</taxon>
        <taxon>Metazoa</taxon>
        <taxon>Chordata</taxon>
        <taxon>Craniata</taxon>
        <taxon>Vertebrata</taxon>
        <taxon>Euteleostomi</taxon>
        <taxon>Actinopterygii</taxon>
        <taxon>Neopterygii</taxon>
        <taxon>Teleostei</taxon>
        <taxon>Ostariophysi</taxon>
        <taxon>Siluriformes</taxon>
        <taxon>Ictaluridae</taxon>
        <taxon>Ameiurus</taxon>
    </lineage>
</organism>
<dbReference type="Pfam" id="PF01448">
    <property type="entry name" value="ELM2"/>
    <property type="match status" value="1"/>
</dbReference>
<keyword evidence="8" id="KW-0539">Nucleus</keyword>
<dbReference type="PANTHER" id="PTHR16089:SF23">
    <property type="entry name" value="ZINC FINGER PROTEIN 541"/>
    <property type="match status" value="1"/>
</dbReference>
<dbReference type="GO" id="GO:0006357">
    <property type="term" value="P:regulation of transcription by RNA polymerase II"/>
    <property type="evidence" value="ECO:0007669"/>
    <property type="project" value="TreeGrafter"/>
</dbReference>
<feature type="region of interest" description="Disordered" evidence="10">
    <location>
        <begin position="403"/>
        <end position="422"/>
    </location>
</feature>
<keyword evidence="2" id="KW-0479">Metal-binding</keyword>
<dbReference type="PANTHER" id="PTHR16089">
    <property type="entry name" value="REST COREPRESSOR COREST PROTEIN-RELATED"/>
    <property type="match status" value="1"/>
</dbReference>
<evidence type="ECO:0000256" key="11">
    <source>
        <dbReference type="SAM" id="Phobius"/>
    </source>
</evidence>
<dbReference type="InterPro" id="IPR017884">
    <property type="entry name" value="SANT_dom"/>
</dbReference>
<evidence type="ECO:0000259" key="12">
    <source>
        <dbReference type="PROSITE" id="PS50157"/>
    </source>
</evidence>
<evidence type="ECO:0000256" key="6">
    <source>
        <dbReference type="ARBA" id="ARBA00023125"/>
    </source>
</evidence>
<feature type="domain" description="ELM2" evidence="13">
    <location>
        <begin position="687"/>
        <end position="779"/>
    </location>
</feature>
<dbReference type="SUPFAM" id="SSF57667">
    <property type="entry name" value="beta-beta-alpha zinc fingers"/>
    <property type="match status" value="1"/>
</dbReference>
<keyword evidence="16" id="KW-1185">Reference proteome</keyword>
<protein>
    <recommendedName>
        <fullName evidence="17">Zinc finger protein 541</fullName>
    </recommendedName>
</protein>
<feature type="region of interest" description="Disordered" evidence="10">
    <location>
        <begin position="371"/>
        <end position="390"/>
    </location>
</feature>
<comment type="caution">
    <text evidence="15">The sequence shown here is derived from an EMBL/GenBank/DDBJ whole genome shotgun (WGS) entry which is preliminary data.</text>
</comment>
<evidence type="ECO:0000256" key="5">
    <source>
        <dbReference type="ARBA" id="ARBA00023015"/>
    </source>
</evidence>
<dbReference type="PROSITE" id="PS00028">
    <property type="entry name" value="ZINC_FINGER_C2H2_1"/>
    <property type="match status" value="1"/>
</dbReference>
<dbReference type="InterPro" id="IPR009057">
    <property type="entry name" value="Homeodomain-like_sf"/>
</dbReference>